<evidence type="ECO:0000256" key="2">
    <source>
        <dbReference type="ARBA" id="ARBA00022692"/>
    </source>
</evidence>
<evidence type="ECO:0000256" key="1">
    <source>
        <dbReference type="ARBA" id="ARBA00004126"/>
    </source>
</evidence>
<dbReference type="EMBL" id="MU004194">
    <property type="protein sequence ID" value="KAF2492369.1"/>
    <property type="molecule type" value="Genomic_DNA"/>
</dbReference>
<dbReference type="GO" id="GO:0031965">
    <property type="term" value="C:nuclear membrane"/>
    <property type="evidence" value="ECO:0007669"/>
    <property type="project" value="UniProtKB-SubCell"/>
</dbReference>
<evidence type="ECO:0000256" key="4">
    <source>
        <dbReference type="ARBA" id="ARBA00023136"/>
    </source>
</evidence>
<evidence type="ECO:0000256" key="3">
    <source>
        <dbReference type="ARBA" id="ARBA00022989"/>
    </source>
</evidence>
<organism evidence="7 8">
    <name type="scientific">Lophium mytilinum</name>
    <dbReference type="NCBI Taxonomy" id="390894"/>
    <lineage>
        <taxon>Eukaryota</taxon>
        <taxon>Fungi</taxon>
        <taxon>Dikarya</taxon>
        <taxon>Ascomycota</taxon>
        <taxon>Pezizomycotina</taxon>
        <taxon>Dothideomycetes</taxon>
        <taxon>Pleosporomycetidae</taxon>
        <taxon>Mytilinidiales</taxon>
        <taxon>Mytilinidiaceae</taxon>
        <taxon>Lophium</taxon>
    </lineage>
</organism>
<evidence type="ECO:0000256" key="5">
    <source>
        <dbReference type="ARBA" id="ARBA00023242"/>
    </source>
</evidence>
<evidence type="ECO:0000313" key="8">
    <source>
        <dbReference type="Proteomes" id="UP000799750"/>
    </source>
</evidence>
<keyword evidence="5" id="KW-0539">Nucleus</keyword>
<dbReference type="Proteomes" id="UP000799750">
    <property type="component" value="Unassembled WGS sequence"/>
</dbReference>
<accession>A0A6A6QJT5</accession>
<keyword evidence="3" id="KW-1133">Transmembrane helix</keyword>
<dbReference type="PANTHER" id="PTHR12265:SF30">
    <property type="entry name" value="TRANSMEMBRANE PROTEIN 53"/>
    <property type="match status" value="1"/>
</dbReference>
<comment type="subcellular location">
    <subcellularLocation>
        <location evidence="6">Endomembrane system</location>
        <topology evidence="6">Single-pass membrane protein</topology>
    </subcellularLocation>
    <subcellularLocation>
        <location evidence="1">Nucleus membrane</location>
    </subcellularLocation>
</comment>
<evidence type="ECO:0000256" key="6">
    <source>
        <dbReference type="ARBA" id="ARBA00037847"/>
    </source>
</evidence>
<dbReference type="AlphaFoldDB" id="A0A6A6QJT5"/>
<gene>
    <name evidence="7" type="ORF">BU16DRAFT_111782</name>
</gene>
<dbReference type="OrthoDB" id="77878at2759"/>
<protein>
    <recommendedName>
        <fullName evidence="9">DUF829-domain-containing protein</fullName>
    </recommendedName>
</protein>
<reference evidence="7" key="1">
    <citation type="journal article" date="2020" name="Stud. Mycol.">
        <title>101 Dothideomycetes genomes: a test case for predicting lifestyles and emergence of pathogens.</title>
        <authorList>
            <person name="Haridas S."/>
            <person name="Albert R."/>
            <person name="Binder M."/>
            <person name="Bloem J."/>
            <person name="Labutti K."/>
            <person name="Salamov A."/>
            <person name="Andreopoulos B."/>
            <person name="Baker S."/>
            <person name="Barry K."/>
            <person name="Bills G."/>
            <person name="Bluhm B."/>
            <person name="Cannon C."/>
            <person name="Castanera R."/>
            <person name="Culley D."/>
            <person name="Daum C."/>
            <person name="Ezra D."/>
            <person name="Gonzalez J."/>
            <person name="Henrissat B."/>
            <person name="Kuo A."/>
            <person name="Liang C."/>
            <person name="Lipzen A."/>
            <person name="Lutzoni F."/>
            <person name="Magnuson J."/>
            <person name="Mondo S."/>
            <person name="Nolan M."/>
            <person name="Ohm R."/>
            <person name="Pangilinan J."/>
            <person name="Park H.-J."/>
            <person name="Ramirez L."/>
            <person name="Alfaro M."/>
            <person name="Sun H."/>
            <person name="Tritt A."/>
            <person name="Yoshinaga Y."/>
            <person name="Zwiers L.-H."/>
            <person name="Turgeon B."/>
            <person name="Goodwin S."/>
            <person name="Spatafora J."/>
            <person name="Crous P."/>
            <person name="Grigoriev I."/>
        </authorList>
    </citation>
    <scope>NUCLEOTIDE SEQUENCE</scope>
    <source>
        <strain evidence="7">CBS 269.34</strain>
    </source>
</reference>
<keyword evidence="4" id="KW-0472">Membrane</keyword>
<dbReference type="InterPro" id="IPR008547">
    <property type="entry name" value="DUF829_TMEM53"/>
</dbReference>
<keyword evidence="2" id="KW-0812">Transmembrane</keyword>
<proteinExistence type="predicted"/>
<dbReference type="PANTHER" id="PTHR12265">
    <property type="entry name" value="TRANSMEMBRANE PROTEIN 53"/>
    <property type="match status" value="1"/>
</dbReference>
<dbReference type="Pfam" id="PF05705">
    <property type="entry name" value="DUF829"/>
    <property type="match status" value="1"/>
</dbReference>
<evidence type="ECO:0008006" key="9">
    <source>
        <dbReference type="Google" id="ProtNLM"/>
    </source>
</evidence>
<evidence type="ECO:0000313" key="7">
    <source>
        <dbReference type="EMBL" id="KAF2492369.1"/>
    </source>
</evidence>
<name>A0A6A6QJT5_9PEZI</name>
<sequence length="313" mass="34220">MPTFQAPEGFERLTDVVFLYTPSSDPDATIAPTSSNGNSDDPPDLILLATWLGAGPRHVLKYTSGFKTLFPLAQIVLIITGPADVIIYSAKAQRKRVGPAAKIIKSLINSTSNRKPWILLHTMSHGGAYQILQVAEAFKEAEGFPLPVNAIIVDSAPGKDTIRGSARAVLSGLPKSWLVQAIGTVVLYSVMAIVAIAQTVTGQDQLVTRLRKGLHNKSLFSPSASRCYIYSKSDEVVGWKDIHDHAFEARALGWPEVEELVFESSSHCGHVRGHEEEYWSAVLATWKAGVSQRPQSWTADGWNVSKFRTRSLL</sequence>
<keyword evidence="8" id="KW-1185">Reference proteome</keyword>